<dbReference type="Proteomes" id="UP000275579">
    <property type="component" value="Chromosome"/>
</dbReference>
<organism evidence="2 3">
    <name type="scientific">Streptomyces lydicus</name>
    <dbReference type="NCBI Taxonomy" id="47763"/>
    <lineage>
        <taxon>Bacteria</taxon>
        <taxon>Bacillati</taxon>
        <taxon>Actinomycetota</taxon>
        <taxon>Actinomycetes</taxon>
        <taxon>Kitasatosporales</taxon>
        <taxon>Streptomycetaceae</taxon>
        <taxon>Streptomyces</taxon>
    </lineage>
</organism>
<feature type="region of interest" description="Disordered" evidence="1">
    <location>
        <begin position="20"/>
        <end position="42"/>
    </location>
</feature>
<protein>
    <submittedName>
        <fullName evidence="2">Uncharacterized protein</fullName>
    </submittedName>
</protein>
<reference evidence="2 3" key="1">
    <citation type="submission" date="2018-04" db="EMBL/GenBank/DDBJ databases">
        <title>Complete genome sequences of Streptomyces lydicus strain WYEC and characterization of antagonistic properties of biological control agents.</title>
        <authorList>
            <person name="Mariita R.M."/>
            <person name="Sello J.K."/>
        </authorList>
    </citation>
    <scope>NUCLEOTIDE SEQUENCE [LARGE SCALE GENOMIC DNA]</scope>
    <source>
        <strain evidence="2 3">WYEC 108</strain>
    </source>
</reference>
<proteinExistence type="predicted"/>
<dbReference type="AlphaFoldDB" id="A0A3Q9K961"/>
<gene>
    <name evidence="2" type="ORF">DDE74_26875</name>
</gene>
<evidence type="ECO:0000313" key="3">
    <source>
        <dbReference type="Proteomes" id="UP000275579"/>
    </source>
</evidence>
<name>A0A3Q9K961_9ACTN</name>
<accession>A0A3Q9K961</accession>
<evidence type="ECO:0000256" key="1">
    <source>
        <dbReference type="SAM" id="MobiDB-lite"/>
    </source>
</evidence>
<dbReference type="EMBL" id="CP029042">
    <property type="protein sequence ID" value="AZS74090.1"/>
    <property type="molecule type" value="Genomic_DNA"/>
</dbReference>
<evidence type="ECO:0000313" key="2">
    <source>
        <dbReference type="EMBL" id="AZS74090.1"/>
    </source>
</evidence>
<sequence>MCLPRSSAISGYRCSADGAAAGGGAAGGGAAGGGAAGGGAAGGETVVCRSCHWTSVQVRQFWDPARRDT</sequence>